<keyword evidence="1" id="KW-0472">Membrane</keyword>
<keyword evidence="1" id="KW-1133">Transmembrane helix</keyword>
<evidence type="ECO:0000313" key="3">
    <source>
        <dbReference type="Proteomes" id="UP000315010"/>
    </source>
</evidence>
<evidence type="ECO:0000313" key="2">
    <source>
        <dbReference type="EMBL" id="TWT78650.1"/>
    </source>
</evidence>
<dbReference type="Proteomes" id="UP000315010">
    <property type="component" value="Unassembled WGS sequence"/>
</dbReference>
<feature type="transmembrane region" description="Helical" evidence="1">
    <location>
        <begin position="87"/>
        <end position="106"/>
    </location>
</feature>
<feature type="transmembrane region" description="Helical" evidence="1">
    <location>
        <begin position="31"/>
        <end position="61"/>
    </location>
</feature>
<protein>
    <submittedName>
        <fullName evidence="2">Uncharacterized protein</fullName>
    </submittedName>
</protein>
<keyword evidence="3" id="KW-1185">Reference proteome</keyword>
<accession>A0A5C5YUZ7</accession>
<dbReference type="EMBL" id="SJPJ01000001">
    <property type="protein sequence ID" value="TWT78650.1"/>
    <property type="molecule type" value="Genomic_DNA"/>
</dbReference>
<organism evidence="2 3">
    <name type="scientific">Novipirellula herctigrandis</name>
    <dbReference type="NCBI Taxonomy" id="2527986"/>
    <lineage>
        <taxon>Bacteria</taxon>
        <taxon>Pseudomonadati</taxon>
        <taxon>Planctomycetota</taxon>
        <taxon>Planctomycetia</taxon>
        <taxon>Pirellulales</taxon>
        <taxon>Pirellulaceae</taxon>
        <taxon>Novipirellula</taxon>
    </lineage>
</organism>
<proteinExistence type="predicted"/>
<name>A0A5C5YUZ7_9BACT</name>
<comment type="caution">
    <text evidence="2">The sequence shown here is derived from an EMBL/GenBank/DDBJ whole genome shotgun (WGS) entry which is preliminary data.</text>
</comment>
<sequence>MNENLAFWRLPILGFLAIPICVSLPDWPGLRIAFVIAIAITAALAIGHTAMILCHTFGLFVDRSDEMDRIARSVLMRNVEHRRLMKLLLVTDATYLACATICIFVLSR</sequence>
<reference evidence="2 3" key="1">
    <citation type="submission" date="2019-02" db="EMBL/GenBank/DDBJ databases">
        <title>Deep-cultivation of Planctomycetes and their phenomic and genomic characterization uncovers novel biology.</title>
        <authorList>
            <person name="Wiegand S."/>
            <person name="Jogler M."/>
            <person name="Boedeker C."/>
            <person name="Pinto D."/>
            <person name="Vollmers J."/>
            <person name="Rivas-Marin E."/>
            <person name="Kohn T."/>
            <person name="Peeters S.H."/>
            <person name="Heuer A."/>
            <person name="Rast P."/>
            <person name="Oberbeckmann S."/>
            <person name="Bunk B."/>
            <person name="Jeske O."/>
            <person name="Meyerdierks A."/>
            <person name="Storesund J.E."/>
            <person name="Kallscheuer N."/>
            <person name="Luecker S."/>
            <person name="Lage O.M."/>
            <person name="Pohl T."/>
            <person name="Merkel B.J."/>
            <person name="Hornburger P."/>
            <person name="Mueller R.-W."/>
            <person name="Bruemmer F."/>
            <person name="Labrenz M."/>
            <person name="Spormann A.M."/>
            <person name="Op Den Camp H."/>
            <person name="Overmann J."/>
            <person name="Amann R."/>
            <person name="Jetten M.S.M."/>
            <person name="Mascher T."/>
            <person name="Medema M.H."/>
            <person name="Devos D.P."/>
            <person name="Kaster A.-K."/>
            <person name="Ovreas L."/>
            <person name="Rohde M."/>
            <person name="Galperin M.Y."/>
            <person name="Jogler C."/>
        </authorList>
    </citation>
    <scope>NUCLEOTIDE SEQUENCE [LARGE SCALE GENOMIC DNA]</scope>
    <source>
        <strain evidence="2 3">CA13</strain>
    </source>
</reference>
<dbReference type="AlphaFoldDB" id="A0A5C5YUZ7"/>
<feature type="transmembrane region" description="Helical" evidence="1">
    <location>
        <begin position="7"/>
        <end position="25"/>
    </location>
</feature>
<evidence type="ECO:0000256" key="1">
    <source>
        <dbReference type="SAM" id="Phobius"/>
    </source>
</evidence>
<keyword evidence="1" id="KW-0812">Transmembrane</keyword>
<gene>
    <name evidence="2" type="ORF">CA13_00460</name>
</gene>